<dbReference type="Proteomes" id="UP000183812">
    <property type="component" value="Unassembled WGS sequence"/>
</dbReference>
<protein>
    <submittedName>
        <fullName evidence="1">Uncharacterized protein</fullName>
    </submittedName>
</protein>
<reference evidence="1 2" key="1">
    <citation type="submission" date="2016-10" db="EMBL/GenBank/DDBJ databases">
        <authorList>
            <person name="de Groot N.N."/>
        </authorList>
    </citation>
    <scope>NUCLEOTIDE SEQUENCE [LARGE SCALE GENOMIC DNA]</scope>
    <source>
        <strain evidence="2">DSM 938 / 37b4</strain>
    </source>
</reference>
<dbReference type="EMBL" id="FNAY01000024">
    <property type="protein sequence ID" value="SDF99217.1"/>
    <property type="molecule type" value="Genomic_DNA"/>
</dbReference>
<name>A0A1G7QL00_RHOCA</name>
<proteinExistence type="predicted"/>
<dbReference type="OrthoDB" id="8479144at2"/>
<dbReference type="RefSeq" id="WP_074555870.1">
    <property type="nucleotide sequence ID" value="NZ_CP119563.1"/>
</dbReference>
<organism evidence="1 2">
    <name type="scientific">Rhodobacter capsulatus</name>
    <name type="common">Rhodopseudomonas capsulata</name>
    <dbReference type="NCBI Taxonomy" id="1061"/>
    <lineage>
        <taxon>Bacteria</taxon>
        <taxon>Pseudomonadati</taxon>
        <taxon>Pseudomonadota</taxon>
        <taxon>Alphaproteobacteria</taxon>
        <taxon>Rhodobacterales</taxon>
        <taxon>Rhodobacter group</taxon>
        <taxon>Rhodobacter</taxon>
    </lineage>
</organism>
<evidence type="ECO:0000313" key="2">
    <source>
        <dbReference type="Proteomes" id="UP000183812"/>
    </source>
</evidence>
<evidence type="ECO:0000313" key="1">
    <source>
        <dbReference type="EMBL" id="SDF99217.1"/>
    </source>
</evidence>
<sequence length="154" mass="17662">MTTKLELKGLLFDAYGGFADKRYKKLENDAPFIVDDRGRGDYDARGQLFLWFCQMFAFVEDADVVQLRLIGGVPQSEAVSRWYADHGAEEQVSSFNYRVEIEVTPENLDDLPDLAIRFAAIIQRRYGVPAYKYVVPRTCNSLILFHGVLSKAWR</sequence>
<accession>A0A1G7QL00</accession>
<gene>
    <name evidence="1" type="ORF">SAMN04244550_03232</name>
</gene>
<dbReference type="AlphaFoldDB" id="A0A1G7QL00"/>